<sequence>MNFDSDGIEEYNELVAALDKHEYGPNQKYELDMKNREYVYLGEKNTLRSSLQFEFKARRVFGGCIKRGSSELLGGLLQDIIGIPT</sequence>
<accession>A0A9J5YG84</accession>
<evidence type="ECO:0000313" key="1">
    <source>
        <dbReference type="EMBL" id="KAG5599282.1"/>
    </source>
</evidence>
<comment type="caution">
    <text evidence="1">The sequence shown here is derived from an EMBL/GenBank/DDBJ whole genome shotgun (WGS) entry which is preliminary data.</text>
</comment>
<evidence type="ECO:0000313" key="2">
    <source>
        <dbReference type="Proteomes" id="UP000824120"/>
    </source>
</evidence>
<reference evidence="1 2" key="1">
    <citation type="submission" date="2020-09" db="EMBL/GenBank/DDBJ databases">
        <title>De no assembly of potato wild relative species, Solanum commersonii.</title>
        <authorList>
            <person name="Cho K."/>
        </authorList>
    </citation>
    <scope>NUCLEOTIDE SEQUENCE [LARGE SCALE GENOMIC DNA]</scope>
    <source>
        <strain evidence="1">LZ3.2</strain>
        <tissue evidence="1">Leaf</tissue>
    </source>
</reference>
<protein>
    <submittedName>
        <fullName evidence="1">Uncharacterized protein</fullName>
    </submittedName>
</protein>
<gene>
    <name evidence="1" type="ORF">H5410_030652</name>
</gene>
<organism evidence="1 2">
    <name type="scientific">Solanum commersonii</name>
    <name type="common">Commerson's wild potato</name>
    <name type="synonym">Commerson's nightshade</name>
    <dbReference type="NCBI Taxonomy" id="4109"/>
    <lineage>
        <taxon>Eukaryota</taxon>
        <taxon>Viridiplantae</taxon>
        <taxon>Streptophyta</taxon>
        <taxon>Embryophyta</taxon>
        <taxon>Tracheophyta</taxon>
        <taxon>Spermatophyta</taxon>
        <taxon>Magnoliopsida</taxon>
        <taxon>eudicotyledons</taxon>
        <taxon>Gunneridae</taxon>
        <taxon>Pentapetalae</taxon>
        <taxon>asterids</taxon>
        <taxon>lamiids</taxon>
        <taxon>Solanales</taxon>
        <taxon>Solanaceae</taxon>
        <taxon>Solanoideae</taxon>
        <taxon>Solaneae</taxon>
        <taxon>Solanum</taxon>
    </lineage>
</organism>
<proteinExistence type="predicted"/>
<name>A0A9J5YG84_SOLCO</name>
<dbReference type="EMBL" id="JACXVP010000006">
    <property type="protein sequence ID" value="KAG5599282.1"/>
    <property type="molecule type" value="Genomic_DNA"/>
</dbReference>
<dbReference type="Proteomes" id="UP000824120">
    <property type="component" value="Chromosome 6"/>
</dbReference>
<feature type="non-terminal residue" evidence="1">
    <location>
        <position position="1"/>
    </location>
</feature>
<dbReference type="AlphaFoldDB" id="A0A9J5YG84"/>
<keyword evidence="2" id="KW-1185">Reference proteome</keyword>